<dbReference type="InterPro" id="IPR046982">
    <property type="entry name" value="BIN3/RVS161-like"/>
</dbReference>
<comment type="caution">
    <text evidence="6">The sequence shown here is derived from an EMBL/GenBank/DDBJ whole genome shotgun (WGS) entry which is preliminary data.</text>
</comment>
<dbReference type="Gene3D" id="1.20.1270.60">
    <property type="entry name" value="Arfaptin homology (AH) domain/BAR domain"/>
    <property type="match status" value="1"/>
</dbReference>
<dbReference type="VEuPathDB" id="FungiDB:LCOR_00116.1"/>
<dbReference type="PANTHER" id="PTHR47174:SF1">
    <property type="entry name" value="REDUCED VIABILITY UPON STARVATION PROTEIN 167"/>
    <property type="match status" value="1"/>
</dbReference>
<dbReference type="PROSITE" id="PS50002">
    <property type="entry name" value="SH3"/>
    <property type="match status" value="1"/>
</dbReference>
<dbReference type="GO" id="GO:0008289">
    <property type="term" value="F:lipid binding"/>
    <property type="evidence" value="ECO:0007669"/>
    <property type="project" value="TreeGrafter"/>
</dbReference>
<dbReference type="SUPFAM" id="SSF103657">
    <property type="entry name" value="BAR/IMD domain-like"/>
    <property type="match status" value="1"/>
</dbReference>
<dbReference type="Pfam" id="PF00018">
    <property type="entry name" value="SH3_1"/>
    <property type="match status" value="1"/>
</dbReference>
<evidence type="ECO:0000313" key="6">
    <source>
        <dbReference type="EMBL" id="CDH48329.1"/>
    </source>
</evidence>
<evidence type="ECO:0000256" key="3">
    <source>
        <dbReference type="SAM" id="MobiDB-lite"/>
    </source>
</evidence>
<dbReference type="SUPFAM" id="SSF50044">
    <property type="entry name" value="SH3-domain"/>
    <property type="match status" value="1"/>
</dbReference>
<dbReference type="GO" id="GO:0051666">
    <property type="term" value="P:actin cortical patch localization"/>
    <property type="evidence" value="ECO:0007669"/>
    <property type="project" value="InterPro"/>
</dbReference>
<dbReference type="Pfam" id="PF03114">
    <property type="entry name" value="BAR"/>
    <property type="match status" value="1"/>
</dbReference>
<dbReference type="InterPro" id="IPR001452">
    <property type="entry name" value="SH3_domain"/>
</dbReference>
<evidence type="ECO:0000256" key="1">
    <source>
        <dbReference type="ARBA" id="ARBA00022443"/>
    </source>
</evidence>
<proteinExistence type="predicted"/>
<dbReference type="SMART" id="SM00326">
    <property type="entry name" value="SH3"/>
    <property type="match status" value="1"/>
</dbReference>
<dbReference type="Gene3D" id="2.30.30.40">
    <property type="entry name" value="SH3 Domains"/>
    <property type="match status" value="1"/>
</dbReference>
<dbReference type="AlphaFoldDB" id="A0A068REC2"/>
<feature type="domain" description="BAR" evidence="5">
    <location>
        <begin position="15"/>
        <end position="242"/>
    </location>
</feature>
<feature type="compositionally biased region" description="Low complexity" evidence="3">
    <location>
        <begin position="305"/>
        <end position="328"/>
    </location>
</feature>
<dbReference type="GO" id="GO:0006897">
    <property type="term" value="P:endocytosis"/>
    <property type="evidence" value="ECO:0007669"/>
    <property type="project" value="InterPro"/>
</dbReference>
<dbReference type="STRING" id="1263082.A0A068REC2"/>
<dbReference type="GO" id="GO:0097320">
    <property type="term" value="P:plasma membrane tubulation"/>
    <property type="evidence" value="ECO:0007669"/>
    <property type="project" value="TreeGrafter"/>
</dbReference>
<dbReference type="PRINTS" id="PR00452">
    <property type="entry name" value="SH3DOMAIN"/>
</dbReference>
<dbReference type="GO" id="GO:0043332">
    <property type="term" value="C:mating projection tip"/>
    <property type="evidence" value="ECO:0007669"/>
    <property type="project" value="TreeGrafter"/>
</dbReference>
<gene>
    <name evidence="6" type="ORF">LCOR_00116.1</name>
</gene>
<evidence type="ECO:0000259" key="5">
    <source>
        <dbReference type="PROSITE" id="PS51021"/>
    </source>
</evidence>
<name>A0A068REC2_9FUNG</name>
<feature type="domain" description="SH3" evidence="4">
    <location>
        <begin position="345"/>
        <end position="404"/>
    </location>
</feature>
<evidence type="ECO:0000259" key="4">
    <source>
        <dbReference type="PROSITE" id="PS50002"/>
    </source>
</evidence>
<dbReference type="FunFam" id="2.30.30.40:FF:000100">
    <property type="entry name" value="SH3 domain-containing YSC84-like protein 1"/>
    <property type="match status" value="1"/>
</dbReference>
<keyword evidence="7" id="KW-1185">Reference proteome</keyword>
<evidence type="ECO:0000313" key="7">
    <source>
        <dbReference type="Proteomes" id="UP000027586"/>
    </source>
</evidence>
<dbReference type="GO" id="GO:0015629">
    <property type="term" value="C:actin cytoskeleton"/>
    <property type="evidence" value="ECO:0007669"/>
    <property type="project" value="TreeGrafter"/>
</dbReference>
<dbReference type="PANTHER" id="PTHR47174">
    <property type="entry name" value="BRIDGING INTEGRATOR 3"/>
    <property type="match status" value="1"/>
</dbReference>
<feature type="region of interest" description="Disordered" evidence="3">
    <location>
        <begin position="284"/>
        <end position="347"/>
    </location>
</feature>
<dbReference type="Proteomes" id="UP000027586">
    <property type="component" value="Unassembled WGS sequence"/>
</dbReference>
<dbReference type="SMART" id="SM00721">
    <property type="entry name" value="BAR"/>
    <property type="match status" value="1"/>
</dbReference>
<dbReference type="GO" id="GO:1990528">
    <property type="term" value="C:Rvs161p-Rvs167p complex"/>
    <property type="evidence" value="ECO:0007669"/>
    <property type="project" value="TreeGrafter"/>
</dbReference>
<protein>
    <submittedName>
        <fullName evidence="6">Reduced viability upon starvation protein 167</fullName>
    </submittedName>
</protein>
<dbReference type="EMBL" id="CBTN010000001">
    <property type="protein sequence ID" value="CDH48329.1"/>
    <property type="molecule type" value="Genomic_DNA"/>
</dbReference>
<reference evidence="6" key="1">
    <citation type="submission" date="2013-08" db="EMBL/GenBank/DDBJ databases">
        <title>Gene expansion shapes genome architecture in the human pathogen Lichtheimia corymbifera: an evolutionary genomics analysis in the ancient terrestrial Mucorales (Mucoromycotina).</title>
        <authorList>
            <person name="Schwartze V.U."/>
            <person name="Winter S."/>
            <person name="Shelest E."/>
            <person name="Marcet-Houben M."/>
            <person name="Horn F."/>
            <person name="Wehner S."/>
            <person name="Hoffmann K."/>
            <person name="Riege K."/>
            <person name="Sammeth M."/>
            <person name="Nowrousian M."/>
            <person name="Valiante V."/>
            <person name="Linde J."/>
            <person name="Jacobsen I.D."/>
            <person name="Marz M."/>
            <person name="Brakhage A.A."/>
            <person name="Gabaldon T."/>
            <person name="Bocker S."/>
            <person name="Voigt K."/>
        </authorList>
    </citation>
    <scope>NUCLEOTIDE SEQUENCE [LARGE SCALE GENOMIC DNA]</scope>
    <source>
        <strain evidence="6">FSU 9682</strain>
    </source>
</reference>
<accession>A0A068REC2</accession>
<organism evidence="6 7">
    <name type="scientific">Lichtheimia corymbifera JMRC:FSU:9682</name>
    <dbReference type="NCBI Taxonomy" id="1263082"/>
    <lineage>
        <taxon>Eukaryota</taxon>
        <taxon>Fungi</taxon>
        <taxon>Fungi incertae sedis</taxon>
        <taxon>Mucoromycota</taxon>
        <taxon>Mucoromycotina</taxon>
        <taxon>Mucoromycetes</taxon>
        <taxon>Mucorales</taxon>
        <taxon>Lichtheimiaceae</taxon>
        <taxon>Lichtheimia</taxon>
    </lineage>
</organism>
<dbReference type="InterPro" id="IPR027267">
    <property type="entry name" value="AH/BAR_dom_sf"/>
</dbReference>
<dbReference type="OrthoDB" id="443981at2759"/>
<dbReference type="GO" id="GO:0031097">
    <property type="term" value="C:medial cortex"/>
    <property type="evidence" value="ECO:0007669"/>
    <property type="project" value="TreeGrafter"/>
</dbReference>
<dbReference type="InterPro" id="IPR036028">
    <property type="entry name" value="SH3-like_dom_sf"/>
</dbReference>
<evidence type="ECO:0000256" key="2">
    <source>
        <dbReference type="PROSITE-ProRule" id="PRU00192"/>
    </source>
</evidence>
<sequence length="404" mass="46446">MSWKGVTKAISRLPHQMMARKADATVDEDFVRLEKRFNELVKEIDVLRQQSHAFRDAIAALLEHQMHCATTLEEIYAMAEDQPEETIQATQDYATAMTYCRDEILQQLDQLDSSVVQPAEHVHALTKAIQKTITKRQHKLIDYDRHRISLQKFKAIQDRSPSEDKQVFKLENQLATATQDYEYLNDMLKQDLVRFLRLAAEWITPIQTSFFHLQCSVIGGMYGRIYEVVQSTQHFPTIDQPMEQGYNWHVSQRDVKHELESLEILQKGVGSMNSVLRPGQATLRERAAAAAASNEQHNTEPSPPNTTTTWQPSPPQQQQHPEPATQQTASFRRQPPPPPPPRSSNNTSFVIALYDLDAQQEGDLSIRKDDRIEVLERTQDTMDWWKGRIGDRVGMFPGNYVQEI</sequence>
<dbReference type="InterPro" id="IPR004148">
    <property type="entry name" value="BAR_dom"/>
</dbReference>
<keyword evidence="1 2" id="KW-0728">SH3 domain</keyword>
<dbReference type="PROSITE" id="PS51021">
    <property type="entry name" value="BAR"/>
    <property type="match status" value="1"/>
</dbReference>